<dbReference type="EMBL" id="JAPDMZ010000001">
    <property type="protein sequence ID" value="KAK0558105.1"/>
    <property type="molecule type" value="Genomic_DNA"/>
</dbReference>
<comment type="caution">
    <text evidence="3">The sequence shown here is derived from an EMBL/GenBank/DDBJ whole genome shotgun (WGS) entry which is preliminary data.</text>
</comment>
<sequence>MTAQAQPNGTSQTLADAKSTAVRNSSSTRKRTSQSQSSARRSKAYPNKSGPATPAIIIIILLAAVIALAILSILIGPELYAFYRSQSAQSESSFTTAFATFLSLRRQERAAQNIYGKHLLRFRSALLNSTWAQEIHLQWANSILASIPPDFTPSGLQFPAYKQLSVSEHIGLLIVSPHTHLPWPLSILPGLFRLAAALSLSPIVLIGVADFAGYAVFRTLGLQRRRVRIKRTESPERKQADDYISAKPASTKDVKPVPFPRPNSGATSPRPGEAGGAPLLTPGTYDAEVLLRHRARSRSTSGTESADAEAEWARTGGQFARVSAVREAARRSSQEAQAQGVPPLTMPHASNNDHFASGSAGREQGGAHDAGPSPTPTHASLVSPPASPRTRFFRLRLPGVIGQEGALGMSDLTDFEDSGPESGTSSPVHSFSRASSISSGHGHAPAARSRHRPRIGGFTPLATPNEDDAGLRSLAPISSQSHQPPGFAASGAVASAHTSDGDSEDAGDESIIQRPSASLQPKTVSGTTTRRSKGAPAKRMPAHQSDLPPSAPTSPTVRRSQLPDPNVLSRTLRSLAGIAKSALTPGPMDPDAARLTDGSGGVAAGSVDSIEQDGTAAKVGGAGEEAGKGNSLGLDAGEPWARAEGRPRRTSLFGDEEINYTYSGAGLVSGLRSADLEI</sequence>
<protein>
    <submittedName>
        <fullName evidence="3">Uncharacterized protein</fullName>
    </submittedName>
</protein>
<reference evidence="3" key="1">
    <citation type="journal article" date="2023" name="PhytoFront">
        <title>Draft Genome Resources of Seven Strains of Tilletia horrida, Causal Agent of Kernel Smut of Rice.</title>
        <authorList>
            <person name="Khanal S."/>
            <person name="Antony Babu S."/>
            <person name="Zhou X.G."/>
        </authorList>
    </citation>
    <scope>NUCLEOTIDE SEQUENCE</scope>
    <source>
        <strain evidence="3">TX6</strain>
    </source>
</reference>
<proteinExistence type="predicted"/>
<feature type="compositionally biased region" description="Low complexity" evidence="1">
    <location>
        <begin position="604"/>
        <end position="619"/>
    </location>
</feature>
<keyword evidence="2" id="KW-1133">Transmembrane helix</keyword>
<gene>
    <name evidence="3" type="ORF">OC846_000098</name>
</gene>
<accession>A0AAN6JUX3</accession>
<evidence type="ECO:0000313" key="4">
    <source>
        <dbReference type="Proteomes" id="UP001176517"/>
    </source>
</evidence>
<evidence type="ECO:0000256" key="1">
    <source>
        <dbReference type="SAM" id="MobiDB-lite"/>
    </source>
</evidence>
<keyword evidence="2" id="KW-0812">Transmembrane</keyword>
<keyword evidence="2" id="KW-0472">Membrane</keyword>
<feature type="region of interest" description="Disordered" evidence="1">
    <location>
        <begin position="408"/>
        <end position="566"/>
    </location>
</feature>
<organism evidence="3 4">
    <name type="scientific">Tilletia horrida</name>
    <dbReference type="NCBI Taxonomy" id="155126"/>
    <lineage>
        <taxon>Eukaryota</taxon>
        <taxon>Fungi</taxon>
        <taxon>Dikarya</taxon>
        <taxon>Basidiomycota</taxon>
        <taxon>Ustilaginomycotina</taxon>
        <taxon>Exobasidiomycetes</taxon>
        <taxon>Tilletiales</taxon>
        <taxon>Tilletiaceae</taxon>
        <taxon>Tilletia</taxon>
    </lineage>
</organism>
<evidence type="ECO:0000313" key="3">
    <source>
        <dbReference type="EMBL" id="KAK0558105.1"/>
    </source>
</evidence>
<keyword evidence="4" id="KW-1185">Reference proteome</keyword>
<dbReference type="AlphaFoldDB" id="A0AAN6JUX3"/>
<feature type="region of interest" description="Disordered" evidence="1">
    <location>
        <begin position="325"/>
        <end position="386"/>
    </location>
</feature>
<feature type="compositionally biased region" description="Polar residues" evidence="1">
    <location>
        <begin position="421"/>
        <end position="439"/>
    </location>
</feature>
<evidence type="ECO:0000256" key="2">
    <source>
        <dbReference type="SAM" id="Phobius"/>
    </source>
</evidence>
<feature type="transmembrane region" description="Helical" evidence="2">
    <location>
        <begin position="191"/>
        <end position="217"/>
    </location>
</feature>
<feature type="transmembrane region" description="Helical" evidence="2">
    <location>
        <begin position="55"/>
        <end position="75"/>
    </location>
</feature>
<feature type="compositionally biased region" description="Basic and acidic residues" evidence="1">
    <location>
        <begin position="231"/>
        <end position="241"/>
    </location>
</feature>
<feature type="compositionally biased region" description="Polar residues" evidence="1">
    <location>
        <begin position="1"/>
        <end position="14"/>
    </location>
</feature>
<dbReference type="Proteomes" id="UP001176517">
    <property type="component" value="Unassembled WGS sequence"/>
</dbReference>
<feature type="region of interest" description="Disordered" evidence="1">
    <location>
        <begin position="581"/>
        <end position="648"/>
    </location>
</feature>
<feature type="region of interest" description="Disordered" evidence="1">
    <location>
        <begin position="1"/>
        <end position="49"/>
    </location>
</feature>
<name>A0AAN6JUX3_9BASI</name>
<feature type="compositionally biased region" description="Polar residues" evidence="1">
    <location>
        <begin position="513"/>
        <end position="529"/>
    </location>
</feature>
<feature type="region of interest" description="Disordered" evidence="1">
    <location>
        <begin position="231"/>
        <end position="282"/>
    </location>
</feature>